<reference evidence="2 3" key="1">
    <citation type="submission" date="2023-01" db="EMBL/GenBank/DDBJ databases">
        <title>Sporosarcina sp. nov., isolated from Korean tranditional fermented seafood 'Jeotgal'.</title>
        <authorList>
            <person name="Yang A.-I."/>
        </authorList>
    </citation>
    <scope>NUCLEOTIDE SEQUENCE [LARGE SCALE GENOMIC DNA]</scope>
    <source>
        <strain evidence="2 3">B2O-1</strain>
    </source>
</reference>
<dbReference type="SMART" id="SM00052">
    <property type="entry name" value="EAL"/>
    <property type="match status" value="1"/>
</dbReference>
<dbReference type="RefSeq" id="WP_323693374.1">
    <property type="nucleotide sequence ID" value="NZ_CP116341.1"/>
</dbReference>
<organism evidence="2 3">
    <name type="scientific">Sporosarcina jeotgali</name>
    <dbReference type="NCBI Taxonomy" id="3020056"/>
    <lineage>
        <taxon>Bacteria</taxon>
        <taxon>Bacillati</taxon>
        <taxon>Bacillota</taxon>
        <taxon>Bacilli</taxon>
        <taxon>Bacillales</taxon>
        <taxon>Caryophanaceae</taxon>
        <taxon>Sporosarcina</taxon>
    </lineage>
</organism>
<dbReference type="Proteomes" id="UP001303532">
    <property type="component" value="Chromosome"/>
</dbReference>
<sequence>MACRTACIVTELQIEVRVDDPTKHTMLTEHMERLKVLSAFDKNNEGSSVFTVTEAGLRDLTDFAQDYLDVTQMFFRIAGETEWRTFAQVDEVFASQWIDDLIQQERVISYYQPIVDADRAVYGYELLARFHSPKGRMIYPDEAFAAARARGRLYALDRLCRITAVRHAAPLINQKAFINFVPTSIYSPEFCLQSTVAVANQFNIDPYQLVFEVVETDKVDDVEHLKTILRYYREKGFHYALDDVGEGYSTVELLSDLQPHYMKLDRSFVDGVALDSKKQENAEMFLMKAKESGSVPLAEGIEREEDFKWLKEKGYQLFQGYFFGKPAPSPL</sequence>
<dbReference type="InterPro" id="IPR050706">
    <property type="entry name" value="Cyclic-di-GMP_PDE-like"/>
</dbReference>
<name>A0ABZ0L006_9BACL</name>
<dbReference type="Pfam" id="PF00563">
    <property type="entry name" value="EAL"/>
    <property type="match status" value="1"/>
</dbReference>
<dbReference type="PANTHER" id="PTHR33121">
    <property type="entry name" value="CYCLIC DI-GMP PHOSPHODIESTERASE PDEF"/>
    <property type="match status" value="1"/>
</dbReference>
<dbReference type="InterPro" id="IPR001633">
    <property type="entry name" value="EAL_dom"/>
</dbReference>
<dbReference type="InterPro" id="IPR035919">
    <property type="entry name" value="EAL_sf"/>
</dbReference>
<dbReference type="PANTHER" id="PTHR33121:SF70">
    <property type="entry name" value="SIGNALING PROTEIN YKOW"/>
    <property type="match status" value="1"/>
</dbReference>
<dbReference type="SUPFAM" id="SSF141868">
    <property type="entry name" value="EAL domain-like"/>
    <property type="match status" value="1"/>
</dbReference>
<protein>
    <submittedName>
        <fullName evidence="2">EAL domain-containing protein</fullName>
    </submittedName>
</protein>
<feature type="domain" description="EAL" evidence="1">
    <location>
        <begin position="91"/>
        <end position="331"/>
    </location>
</feature>
<gene>
    <name evidence="2" type="ORF">PGH26_07545</name>
</gene>
<dbReference type="Gene3D" id="3.20.20.450">
    <property type="entry name" value="EAL domain"/>
    <property type="match status" value="1"/>
</dbReference>
<proteinExistence type="predicted"/>
<accession>A0ABZ0L006</accession>
<dbReference type="EMBL" id="CP116341">
    <property type="protein sequence ID" value="WOV85778.1"/>
    <property type="molecule type" value="Genomic_DNA"/>
</dbReference>
<evidence type="ECO:0000313" key="2">
    <source>
        <dbReference type="EMBL" id="WOV85778.1"/>
    </source>
</evidence>
<keyword evidence="3" id="KW-1185">Reference proteome</keyword>
<dbReference type="CDD" id="cd01948">
    <property type="entry name" value="EAL"/>
    <property type="match status" value="1"/>
</dbReference>
<evidence type="ECO:0000313" key="3">
    <source>
        <dbReference type="Proteomes" id="UP001303532"/>
    </source>
</evidence>
<evidence type="ECO:0000259" key="1">
    <source>
        <dbReference type="PROSITE" id="PS50883"/>
    </source>
</evidence>
<dbReference type="PROSITE" id="PS50883">
    <property type="entry name" value="EAL"/>
    <property type="match status" value="1"/>
</dbReference>